<dbReference type="OrthoDB" id="124018at2759"/>
<keyword evidence="2" id="KW-1185">Reference proteome</keyword>
<accession>A0A329STR8</accession>
<protein>
    <submittedName>
        <fullName evidence="1">Uncharacterized protein</fullName>
    </submittedName>
</protein>
<dbReference type="EMBL" id="MJFZ01000069">
    <property type="protein sequence ID" value="RAW39296.1"/>
    <property type="molecule type" value="Genomic_DNA"/>
</dbReference>
<evidence type="ECO:0000313" key="2">
    <source>
        <dbReference type="Proteomes" id="UP000251314"/>
    </source>
</evidence>
<comment type="caution">
    <text evidence="1">The sequence shown here is derived from an EMBL/GenBank/DDBJ whole genome shotgun (WGS) entry which is preliminary data.</text>
</comment>
<proteinExistence type="predicted"/>
<organism evidence="1 2">
    <name type="scientific">Phytophthora cactorum</name>
    <dbReference type="NCBI Taxonomy" id="29920"/>
    <lineage>
        <taxon>Eukaryota</taxon>
        <taxon>Sar</taxon>
        <taxon>Stramenopiles</taxon>
        <taxon>Oomycota</taxon>
        <taxon>Peronosporomycetes</taxon>
        <taxon>Peronosporales</taxon>
        <taxon>Peronosporaceae</taxon>
        <taxon>Phytophthora</taxon>
    </lineage>
</organism>
<gene>
    <name evidence="1" type="ORF">PC110_g4478</name>
</gene>
<evidence type="ECO:0000313" key="1">
    <source>
        <dbReference type="EMBL" id="RAW39296.1"/>
    </source>
</evidence>
<dbReference type="Proteomes" id="UP000251314">
    <property type="component" value="Unassembled WGS sequence"/>
</dbReference>
<dbReference type="PANTHER" id="PTHR40866:SF1">
    <property type="entry name" value="BED-TYPE DOMAIN-CONTAINING PROTEIN"/>
    <property type="match status" value="1"/>
</dbReference>
<name>A0A329STR8_9STRA</name>
<sequence>MLNLYFELLPFIDSKDEELAELLPHASSNPQLRDLLGLKDVKSVSEALQGSDVDLLDVRVWFGGLTAGIAAIRRYAIVRPLLRPNSKPGYVHVLKGQAKRLTRAKAALGRILVEPCAQDKAEDEEQADESASFVERLQKHRRLDEQQPSYGMLASILPLRTFSSDFSVSLGPRIDSNVTASSRILRKCYCSCVKTLAIGTPVQWRALRDR</sequence>
<dbReference type="PANTHER" id="PTHR40866">
    <property type="entry name" value="BED-TYPE DOMAIN-CONTAINING PROTEIN"/>
    <property type="match status" value="1"/>
</dbReference>
<dbReference type="VEuPathDB" id="FungiDB:PC110_g4478"/>
<dbReference type="AlphaFoldDB" id="A0A329STR8"/>
<reference evidence="1 2" key="1">
    <citation type="submission" date="2018-01" db="EMBL/GenBank/DDBJ databases">
        <title>Draft genome of the strawberry crown rot pathogen Phytophthora cactorum.</title>
        <authorList>
            <person name="Armitage A.D."/>
            <person name="Lysoe E."/>
            <person name="Nellist C.F."/>
            <person name="Harrison R.J."/>
            <person name="Brurberg M.B."/>
        </authorList>
    </citation>
    <scope>NUCLEOTIDE SEQUENCE [LARGE SCALE GENOMIC DNA]</scope>
    <source>
        <strain evidence="1 2">10300</strain>
    </source>
</reference>